<evidence type="ECO:0000313" key="4">
    <source>
        <dbReference type="EMBL" id="MBN3553974.1"/>
    </source>
</evidence>
<feature type="transmembrane region" description="Helical" evidence="1">
    <location>
        <begin position="107"/>
        <end position="124"/>
    </location>
</feature>
<dbReference type="InterPro" id="IPR028098">
    <property type="entry name" value="Glyco_trans_4-like_N"/>
</dbReference>
<evidence type="ECO:0000256" key="1">
    <source>
        <dbReference type="SAM" id="Phobius"/>
    </source>
</evidence>
<keyword evidence="1" id="KW-0472">Membrane</keyword>
<comment type="caution">
    <text evidence="4">The sequence shown here is derived from an EMBL/GenBank/DDBJ whole genome shotgun (WGS) entry which is preliminary data.</text>
</comment>
<evidence type="ECO:0000259" key="3">
    <source>
        <dbReference type="Pfam" id="PF13579"/>
    </source>
</evidence>
<proteinExistence type="predicted"/>
<evidence type="ECO:0000259" key="2">
    <source>
        <dbReference type="Pfam" id="PF00534"/>
    </source>
</evidence>
<dbReference type="PANTHER" id="PTHR45947">
    <property type="entry name" value="SULFOQUINOVOSYL TRANSFERASE SQD2"/>
    <property type="match status" value="1"/>
</dbReference>
<feature type="domain" description="Glycosyl transferase family 1" evidence="2">
    <location>
        <begin position="215"/>
        <end position="374"/>
    </location>
</feature>
<protein>
    <submittedName>
        <fullName evidence="4">Glycosyltransferase family 4 protein</fullName>
    </submittedName>
</protein>
<sequence length="412" mass="47136">MKKILIITQNFYPEIGSAANRITNVYNELKGKGYDVTILTTEPSYPNRNLYRDTDFWNDQGQLNDVVRIHTNTRRYTSSIFNRLLLYLEVALKFIVKIKKMDTKYDYVFVSTPPIFVGLAGLFAKHKFSSKLILDVRDLWPESLLGVGVFTNKIVLKMAFALESLLYKKANHIIVNSEGFISYIAAKGINVKRIQFMPNSLTEEELNTSLLQSTNEKVEVIYTGNIGLAQDISKLIAVAEKLKSHTYIRFKVFGYGYKRSELKQVIEEKGLQNIVFLKALNRKNALKEVASSHIAYVSLVEETVFKKVLPGKIIDYMSMGKPIVGDVSGYAKEVIEKAQCGLTSKERSVELLAQQIVQLANDSALREEYGRNGHRFAFENLRWKKNINVLINMLEERNESESMHVRMEPLHK</sequence>
<organism evidence="4 5">
    <name type="scientific">Fictibacillus nanhaiensis</name>
    <dbReference type="NCBI Taxonomy" id="742169"/>
    <lineage>
        <taxon>Bacteria</taxon>
        <taxon>Bacillati</taxon>
        <taxon>Bacillota</taxon>
        <taxon>Bacilli</taxon>
        <taxon>Bacillales</taxon>
        <taxon>Fictibacillaceae</taxon>
        <taxon>Fictibacillus</taxon>
    </lineage>
</organism>
<dbReference type="CDD" id="cd03794">
    <property type="entry name" value="GT4_WbuB-like"/>
    <property type="match status" value="1"/>
</dbReference>
<dbReference type="InterPro" id="IPR001296">
    <property type="entry name" value="Glyco_trans_1"/>
</dbReference>
<dbReference type="Gene3D" id="3.40.50.2000">
    <property type="entry name" value="Glycogen Phosphorylase B"/>
    <property type="match status" value="2"/>
</dbReference>
<evidence type="ECO:0000313" key="5">
    <source>
        <dbReference type="Proteomes" id="UP001296923"/>
    </source>
</evidence>
<dbReference type="PANTHER" id="PTHR45947:SF3">
    <property type="entry name" value="SULFOQUINOVOSYL TRANSFERASE SQD2"/>
    <property type="match status" value="1"/>
</dbReference>
<name>A0ABS2ZM68_9BACL</name>
<keyword evidence="5" id="KW-1185">Reference proteome</keyword>
<dbReference type="SUPFAM" id="SSF53756">
    <property type="entry name" value="UDP-Glycosyltransferase/glycogen phosphorylase"/>
    <property type="match status" value="1"/>
</dbReference>
<keyword evidence="1" id="KW-0812">Transmembrane</keyword>
<dbReference type="RefSeq" id="WP_205725039.1">
    <property type="nucleotide sequence ID" value="NZ_JAFHKR010000038.1"/>
</dbReference>
<dbReference type="EMBL" id="JAFHKR010000038">
    <property type="protein sequence ID" value="MBN3553974.1"/>
    <property type="molecule type" value="Genomic_DNA"/>
</dbReference>
<reference evidence="4 5" key="1">
    <citation type="submission" date="2021-01" db="EMBL/GenBank/DDBJ databases">
        <title>Genome Sequencing of Type Strains.</title>
        <authorList>
            <person name="Lemaire J.F."/>
            <person name="Inderbitzin P."/>
            <person name="Collins S.B."/>
            <person name="Wespe N."/>
            <person name="Knight-Connoni V."/>
        </authorList>
    </citation>
    <scope>NUCLEOTIDE SEQUENCE [LARGE SCALE GENOMIC DNA]</scope>
    <source>
        <strain evidence="4 5">DSM 23009</strain>
    </source>
</reference>
<dbReference type="Proteomes" id="UP001296923">
    <property type="component" value="Unassembled WGS sequence"/>
</dbReference>
<gene>
    <name evidence="4" type="ORF">JYA63_06845</name>
</gene>
<dbReference type="InterPro" id="IPR050194">
    <property type="entry name" value="Glycosyltransferase_grp1"/>
</dbReference>
<accession>A0ABS2ZM68</accession>
<feature type="domain" description="Glycosyltransferase subfamily 4-like N-terminal" evidence="3">
    <location>
        <begin position="18"/>
        <end position="199"/>
    </location>
</feature>
<dbReference type="Pfam" id="PF13579">
    <property type="entry name" value="Glyco_trans_4_4"/>
    <property type="match status" value="1"/>
</dbReference>
<dbReference type="Pfam" id="PF00534">
    <property type="entry name" value="Glycos_transf_1"/>
    <property type="match status" value="1"/>
</dbReference>
<keyword evidence="1" id="KW-1133">Transmembrane helix</keyword>